<sequence length="536" mass="60387">MFLSLSSSYMSNIVAQSAGYFSEEKLNGQNYLSWSQSIKMILEGWHKFGFLKEKWTYAEKLFGIVPAMAYSTPGSRRLIEFMSFSLVSTLDCLQTNTGPETYTFPNGDPLVMTVKGTVGNQSLSMSIVKNSGILRSNLGSYMVVPSEGNVVLIVAHLINGMPSYVLHLQTPLDCLKESYPSTRFISDVPLRMFGCTAYPTSGKSMSKESNYVVPLESTCPTVVTLSDPNLHSTPTLVQDSGLLRDQYDRSKTTVSENMVEKDSVDEVITDREDRIDEDEVPGLVQSTPSLVMCHEWKTAVMEETRALEKNKTWDLCTLPKGHKIVGCKWVFALQYKANGTLKRHKASNRELGLTGLPLLSSLRDTIKDTPITLYSQKTPRPGKLQYLIVYVDDIMLSEGDTVEIIPLKRKIGDEFNIKYLENLKYFLGIEVARSREGTPCPRESDRIHVDKEKYQCLVGKFIYLSHTRPDISYANSEEFKNNSGKEVRFRKTDRRCNEAYTYSDWAGSIVDRKSTRDIAPLCGAILLLGEIRSKEL</sequence>
<dbReference type="Proteomes" id="UP000321393">
    <property type="component" value="Unassembled WGS sequence"/>
</dbReference>
<organism evidence="2 3">
    <name type="scientific">Cucumis melo var. makuwa</name>
    <name type="common">Oriental melon</name>
    <dbReference type="NCBI Taxonomy" id="1194695"/>
    <lineage>
        <taxon>Eukaryota</taxon>
        <taxon>Viridiplantae</taxon>
        <taxon>Streptophyta</taxon>
        <taxon>Embryophyta</taxon>
        <taxon>Tracheophyta</taxon>
        <taxon>Spermatophyta</taxon>
        <taxon>Magnoliopsida</taxon>
        <taxon>eudicotyledons</taxon>
        <taxon>Gunneridae</taxon>
        <taxon>Pentapetalae</taxon>
        <taxon>rosids</taxon>
        <taxon>fabids</taxon>
        <taxon>Cucurbitales</taxon>
        <taxon>Cucurbitaceae</taxon>
        <taxon>Benincaseae</taxon>
        <taxon>Cucumis</taxon>
    </lineage>
</organism>
<reference evidence="2 3" key="1">
    <citation type="submission" date="2019-08" db="EMBL/GenBank/DDBJ databases">
        <title>Draft genome sequences of two oriental melons (Cucumis melo L. var makuwa).</title>
        <authorList>
            <person name="Kwon S.-Y."/>
        </authorList>
    </citation>
    <scope>NUCLEOTIDE SEQUENCE [LARGE SCALE GENOMIC DNA]</scope>
    <source>
        <strain evidence="3">cv. SW 3</strain>
        <tissue evidence="2">Leaf</tissue>
    </source>
</reference>
<protein>
    <submittedName>
        <fullName evidence="2">Reverse transcriptase</fullName>
    </submittedName>
</protein>
<name>A0A5A7SP87_CUCMM</name>
<dbReference type="AlphaFoldDB" id="A0A5A7SP87"/>
<comment type="caution">
    <text evidence="2">The sequence shown here is derived from an EMBL/GenBank/DDBJ whole genome shotgun (WGS) entry which is preliminary data.</text>
</comment>
<dbReference type="EMBL" id="SSTE01022690">
    <property type="protein sequence ID" value="KAA0031796.1"/>
    <property type="molecule type" value="Genomic_DNA"/>
</dbReference>
<evidence type="ECO:0000259" key="1">
    <source>
        <dbReference type="Pfam" id="PF07727"/>
    </source>
</evidence>
<dbReference type="OrthoDB" id="46422at2759"/>
<dbReference type="InterPro" id="IPR013103">
    <property type="entry name" value="RVT_2"/>
</dbReference>
<evidence type="ECO:0000313" key="2">
    <source>
        <dbReference type="EMBL" id="KAA0031796.1"/>
    </source>
</evidence>
<dbReference type="Pfam" id="PF07727">
    <property type="entry name" value="RVT_2"/>
    <property type="match status" value="1"/>
</dbReference>
<dbReference type="GO" id="GO:0003964">
    <property type="term" value="F:RNA-directed DNA polymerase activity"/>
    <property type="evidence" value="ECO:0007669"/>
    <property type="project" value="UniProtKB-KW"/>
</dbReference>
<keyword evidence="2" id="KW-0808">Transferase</keyword>
<evidence type="ECO:0000313" key="3">
    <source>
        <dbReference type="Proteomes" id="UP000321393"/>
    </source>
</evidence>
<proteinExistence type="predicted"/>
<feature type="domain" description="Reverse transcriptase Ty1/copia-type" evidence="1">
    <location>
        <begin position="387"/>
        <end position="435"/>
    </location>
</feature>
<keyword evidence="2" id="KW-0548">Nucleotidyltransferase</keyword>
<keyword evidence="2" id="KW-0695">RNA-directed DNA polymerase</keyword>
<gene>
    <name evidence="2" type="ORF">E6C27_scaffold848G00370</name>
</gene>
<accession>A0A5A7SP87</accession>